<keyword evidence="4" id="KW-1185">Reference proteome</keyword>
<reference evidence="3" key="1">
    <citation type="submission" date="2023-04" db="EMBL/GenBank/DDBJ databases">
        <title>Black Yeasts Isolated from many extreme environments.</title>
        <authorList>
            <person name="Coleine C."/>
            <person name="Stajich J.E."/>
            <person name="Selbmann L."/>
        </authorList>
    </citation>
    <scope>NUCLEOTIDE SEQUENCE</scope>
    <source>
        <strain evidence="3">CCFEE 5312</strain>
    </source>
</reference>
<name>A0AAJ0G9F9_9PEZI</name>
<protein>
    <recommendedName>
        <fullName evidence="2">DUF7918 domain-containing protein</fullName>
    </recommendedName>
</protein>
<feature type="compositionally biased region" description="Polar residues" evidence="1">
    <location>
        <begin position="425"/>
        <end position="434"/>
    </location>
</feature>
<comment type="caution">
    <text evidence="3">The sequence shown here is derived from an EMBL/GenBank/DDBJ whole genome shotgun (WGS) entry which is preliminary data.</text>
</comment>
<evidence type="ECO:0000256" key="1">
    <source>
        <dbReference type="SAM" id="MobiDB-lite"/>
    </source>
</evidence>
<proteinExistence type="predicted"/>
<feature type="region of interest" description="Disordered" evidence="1">
    <location>
        <begin position="418"/>
        <end position="468"/>
    </location>
</feature>
<feature type="domain" description="DUF7918" evidence="2">
    <location>
        <begin position="32"/>
        <end position="223"/>
    </location>
</feature>
<evidence type="ECO:0000313" key="4">
    <source>
        <dbReference type="Proteomes" id="UP001271007"/>
    </source>
</evidence>
<organism evidence="3 4">
    <name type="scientific">Extremus antarcticus</name>
    <dbReference type="NCBI Taxonomy" id="702011"/>
    <lineage>
        <taxon>Eukaryota</taxon>
        <taxon>Fungi</taxon>
        <taxon>Dikarya</taxon>
        <taxon>Ascomycota</taxon>
        <taxon>Pezizomycotina</taxon>
        <taxon>Dothideomycetes</taxon>
        <taxon>Dothideomycetidae</taxon>
        <taxon>Mycosphaerellales</taxon>
        <taxon>Extremaceae</taxon>
        <taxon>Extremus</taxon>
    </lineage>
</organism>
<dbReference type="AlphaFoldDB" id="A0AAJ0G9F9"/>
<accession>A0AAJ0G9F9</accession>
<evidence type="ECO:0000313" key="3">
    <source>
        <dbReference type="EMBL" id="KAK3049513.1"/>
    </source>
</evidence>
<gene>
    <name evidence="3" type="ORF">LTR09_009180</name>
</gene>
<dbReference type="Proteomes" id="UP001271007">
    <property type="component" value="Unassembled WGS sequence"/>
</dbReference>
<dbReference type="InterPro" id="IPR057678">
    <property type="entry name" value="DUF7918"/>
</dbReference>
<dbReference type="EMBL" id="JAWDJX010000039">
    <property type="protein sequence ID" value="KAK3049513.1"/>
    <property type="molecule type" value="Genomic_DNA"/>
</dbReference>
<evidence type="ECO:0000259" key="2">
    <source>
        <dbReference type="Pfam" id="PF25534"/>
    </source>
</evidence>
<dbReference type="Pfam" id="PF25534">
    <property type="entry name" value="DUF7918"/>
    <property type="match status" value="1"/>
</dbReference>
<sequence>MRDADTGIVASIRKYGDVNPYAECIPPGTNYDANIRFIESRTDSRFEIVVTLPRPSFTLGPEESVQIEVSLEGGKRTVEKRLLRIPGTLTADYTYITDQVPVYETANACRIHAMTFGELYAEPGHELSNLEAIDEFCDRGKITVTVRKGEFIDVQRPEYKPSPPLYSLGTSLNMLEEKSHSLKTIPVITRERDRTSLGSKHAVEVLVSGNSTSFTFFYASKEARHHTQANCAASYNIDQDDQDGVQGSTSNAIQHESLRVKRTASTIDPNEHATAPLSKKFKVVPIDLTEDQNNMVPSQRGAPPDDAPLANYLYPRTSLRLVAQRLRGQEVKSYRDKTDRDFVDETGEHVWKSEPKPARSRAAVPIRPATRSQKPLMAWDEPPMSRNNIRMEPAKYPEEPTSTAVTTFIESALAPRAGLEEQAKPSKSGTSSSGIVPKERMHTPAGNETRILASEQATKRSPAQKEKAKLVRELEKIGIERRLVELDDDKSAVQREKATLMLDLRRLDVEQQLEELQDDDGA</sequence>